<sequence length="168" mass="17667">MASHPPTWGAGAEANTSEQTARRGQVQALLERLVASSAIYSFALSAMELETVTRGSVTTRLQLTDRHANSKGALHGAVSATVVDFVTGLAIASWDGRETTGASVDMHLSYLATARAGDWVRVEATAERVGGSLAFVTVKIVKVGDEGDEEVVVLAQHTKYVRGTAPSV</sequence>
<protein>
    <recommendedName>
        <fullName evidence="3">Thioesterase domain-containing protein</fullName>
    </recommendedName>
</protein>
<dbReference type="Gene3D" id="3.10.129.10">
    <property type="entry name" value="Hotdog Thioesterase"/>
    <property type="match status" value="1"/>
</dbReference>
<dbReference type="Pfam" id="PF03061">
    <property type="entry name" value="4HBT"/>
    <property type="match status" value="1"/>
</dbReference>
<feature type="domain" description="Thioesterase" evidence="3">
    <location>
        <begin position="72"/>
        <end position="145"/>
    </location>
</feature>
<evidence type="ECO:0000313" key="5">
    <source>
        <dbReference type="Proteomes" id="UP000557566"/>
    </source>
</evidence>
<dbReference type="InterPro" id="IPR029069">
    <property type="entry name" value="HotDog_dom_sf"/>
</dbReference>
<evidence type="ECO:0000256" key="1">
    <source>
        <dbReference type="ARBA" id="ARBA00008324"/>
    </source>
</evidence>
<gene>
    <name evidence="4" type="ORF">G6O67_003336</name>
</gene>
<dbReference type="PANTHER" id="PTHR21660">
    <property type="entry name" value="THIOESTERASE SUPERFAMILY MEMBER-RELATED"/>
    <property type="match status" value="1"/>
</dbReference>
<name>A0A8H4PW46_9HYPO</name>
<reference evidence="4 5" key="1">
    <citation type="journal article" date="2020" name="Genome Biol. Evol.">
        <title>A new high-quality draft genome assembly of the Chinese cordyceps Ophiocordyceps sinensis.</title>
        <authorList>
            <person name="Shu R."/>
            <person name="Zhang J."/>
            <person name="Meng Q."/>
            <person name="Zhang H."/>
            <person name="Zhou G."/>
            <person name="Li M."/>
            <person name="Wu P."/>
            <person name="Zhao Y."/>
            <person name="Chen C."/>
            <person name="Qin Q."/>
        </authorList>
    </citation>
    <scope>NUCLEOTIDE SEQUENCE [LARGE SCALE GENOMIC DNA]</scope>
    <source>
        <strain evidence="4 5">IOZ07</strain>
    </source>
</reference>
<comment type="caution">
    <text evidence="4">The sequence shown here is derived from an EMBL/GenBank/DDBJ whole genome shotgun (WGS) entry which is preliminary data.</text>
</comment>
<dbReference type="AlphaFoldDB" id="A0A8H4PW46"/>
<accession>A0A8H4PW46</accession>
<evidence type="ECO:0000259" key="3">
    <source>
        <dbReference type="Pfam" id="PF03061"/>
    </source>
</evidence>
<feature type="region of interest" description="Disordered" evidence="2">
    <location>
        <begin position="1"/>
        <end position="20"/>
    </location>
</feature>
<dbReference type="SUPFAM" id="SSF54637">
    <property type="entry name" value="Thioesterase/thiol ester dehydrase-isomerase"/>
    <property type="match status" value="1"/>
</dbReference>
<evidence type="ECO:0000256" key="2">
    <source>
        <dbReference type="SAM" id="MobiDB-lite"/>
    </source>
</evidence>
<dbReference type="Proteomes" id="UP000557566">
    <property type="component" value="Unassembled WGS sequence"/>
</dbReference>
<organism evidence="4 5">
    <name type="scientific">Ophiocordyceps sinensis</name>
    <dbReference type="NCBI Taxonomy" id="72228"/>
    <lineage>
        <taxon>Eukaryota</taxon>
        <taxon>Fungi</taxon>
        <taxon>Dikarya</taxon>
        <taxon>Ascomycota</taxon>
        <taxon>Pezizomycotina</taxon>
        <taxon>Sordariomycetes</taxon>
        <taxon>Hypocreomycetidae</taxon>
        <taxon>Hypocreales</taxon>
        <taxon>Ophiocordycipitaceae</taxon>
        <taxon>Ophiocordyceps</taxon>
    </lineage>
</organism>
<evidence type="ECO:0000313" key="4">
    <source>
        <dbReference type="EMBL" id="KAF4511553.1"/>
    </source>
</evidence>
<dbReference type="InterPro" id="IPR039298">
    <property type="entry name" value="ACOT13"/>
</dbReference>
<dbReference type="InterPro" id="IPR006683">
    <property type="entry name" value="Thioestr_dom"/>
</dbReference>
<dbReference type="EMBL" id="JAAVMX010000003">
    <property type="protein sequence ID" value="KAF4511553.1"/>
    <property type="molecule type" value="Genomic_DNA"/>
</dbReference>
<comment type="similarity">
    <text evidence="1">Belongs to the thioesterase PaaI family.</text>
</comment>
<dbReference type="CDD" id="cd03443">
    <property type="entry name" value="PaaI_thioesterase"/>
    <property type="match status" value="1"/>
</dbReference>
<dbReference type="OrthoDB" id="46529at2759"/>
<keyword evidence="5" id="KW-1185">Reference proteome</keyword>
<dbReference type="GO" id="GO:0047617">
    <property type="term" value="F:fatty acyl-CoA hydrolase activity"/>
    <property type="evidence" value="ECO:0007669"/>
    <property type="project" value="InterPro"/>
</dbReference>
<proteinExistence type="inferred from homology"/>
<dbReference type="PANTHER" id="PTHR21660:SF11">
    <property type="entry name" value="FAMILY PROTEIN, PUTATIVE (AFU_ORTHOLOGUE AFUA_4G04355)-RELATED"/>
    <property type="match status" value="1"/>
</dbReference>